<dbReference type="PANTHER" id="PTHR21327:SF34">
    <property type="entry name" value="3,4-DIHYDROXY-2-BUTANONE 4-PHOSPHATE SYNTHASE"/>
    <property type="match status" value="1"/>
</dbReference>
<dbReference type="GO" id="GO:0005829">
    <property type="term" value="C:cytosol"/>
    <property type="evidence" value="ECO:0007669"/>
    <property type="project" value="TreeGrafter"/>
</dbReference>
<feature type="site" description="Essential for catalytic activity" evidence="14">
    <location>
        <position position="186"/>
    </location>
</feature>
<reference evidence="17" key="1">
    <citation type="submission" date="2017-01" db="EMBL/GenBank/DDBJ databases">
        <authorList>
            <person name="Varghese N."/>
            <person name="Submissions S."/>
        </authorList>
    </citation>
    <scope>NUCLEOTIDE SEQUENCE [LARGE SCALE GENOMIC DNA]</scope>
    <source>
        <strain evidence="17">DSM 19945</strain>
    </source>
</reference>
<proteinExistence type="inferred from homology"/>
<evidence type="ECO:0000256" key="11">
    <source>
        <dbReference type="ARBA" id="ARBA00022842"/>
    </source>
</evidence>
<feature type="domain" description="GTP cyclohydrolase II" evidence="15">
    <location>
        <begin position="233"/>
        <end position="374"/>
    </location>
</feature>
<comment type="function">
    <text evidence="3 14">Catalyzes the conversion of D-ribulose 5-phosphate to formate and 3,4-dihydroxy-2-butanone 4-phosphate.</text>
</comment>
<evidence type="ECO:0000256" key="10">
    <source>
        <dbReference type="ARBA" id="ARBA00022723"/>
    </source>
</evidence>
<dbReference type="RefSeq" id="WP_076485384.1">
    <property type="nucleotide sequence ID" value="NZ_FTOG01000008.1"/>
</dbReference>
<feature type="binding site" evidence="14">
    <location>
        <position position="50"/>
    </location>
    <ligand>
        <name>Mg(2+)</name>
        <dbReference type="ChEBI" id="CHEBI:18420"/>
        <label>2</label>
    </ligand>
</feature>
<dbReference type="Gene3D" id="3.90.870.10">
    <property type="entry name" value="DHBP synthase"/>
    <property type="match status" value="1"/>
</dbReference>
<evidence type="ECO:0000256" key="7">
    <source>
        <dbReference type="ARBA" id="ARBA00012153"/>
    </source>
</evidence>
<dbReference type="NCBIfam" id="TIGR00506">
    <property type="entry name" value="ribB"/>
    <property type="match status" value="1"/>
</dbReference>
<keyword evidence="10 14" id="KW-0479">Metal-binding</keyword>
<dbReference type="GO" id="GO:0009231">
    <property type="term" value="P:riboflavin biosynthetic process"/>
    <property type="evidence" value="ECO:0007669"/>
    <property type="project" value="UniProtKB-UniRule"/>
</dbReference>
<dbReference type="FunFam" id="3.90.870.10:FF:000001">
    <property type="entry name" value="Riboflavin biosynthesis protein RibBA"/>
    <property type="match status" value="1"/>
</dbReference>
<evidence type="ECO:0000256" key="6">
    <source>
        <dbReference type="ARBA" id="ARBA00008976"/>
    </source>
</evidence>
<dbReference type="InterPro" id="IPR000422">
    <property type="entry name" value="DHBP_synthase_RibB"/>
</dbReference>
<dbReference type="AlphaFoldDB" id="A0A1N7NR39"/>
<keyword evidence="12 14" id="KW-0464">Manganese</keyword>
<dbReference type="EMBL" id="FTOG01000008">
    <property type="protein sequence ID" value="SIT00762.1"/>
    <property type="molecule type" value="Genomic_DNA"/>
</dbReference>
<keyword evidence="17" id="KW-1185">Reference proteome</keyword>
<keyword evidence="11 14" id="KW-0460">Magnesium</keyword>
<evidence type="ECO:0000256" key="4">
    <source>
        <dbReference type="ARBA" id="ARBA00004904"/>
    </source>
</evidence>
<evidence type="ECO:0000313" key="17">
    <source>
        <dbReference type="Proteomes" id="UP000186221"/>
    </source>
</evidence>
<evidence type="ECO:0000256" key="14">
    <source>
        <dbReference type="HAMAP-Rule" id="MF_00180"/>
    </source>
</evidence>
<evidence type="ECO:0000256" key="12">
    <source>
        <dbReference type="ARBA" id="ARBA00023211"/>
    </source>
</evidence>
<evidence type="ECO:0000256" key="13">
    <source>
        <dbReference type="ARBA" id="ARBA00023239"/>
    </source>
</evidence>
<dbReference type="Gene3D" id="3.40.50.10990">
    <property type="entry name" value="GTP cyclohydrolase II"/>
    <property type="match status" value="1"/>
</dbReference>
<dbReference type="Pfam" id="PF00925">
    <property type="entry name" value="GTP_cyclohydro2"/>
    <property type="match status" value="1"/>
</dbReference>
<evidence type="ECO:0000256" key="5">
    <source>
        <dbReference type="ARBA" id="ARBA00005520"/>
    </source>
</evidence>
<evidence type="ECO:0000259" key="15">
    <source>
        <dbReference type="Pfam" id="PF00925"/>
    </source>
</evidence>
<comment type="subunit">
    <text evidence="14">Homodimer.</text>
</comment>
<comment type="similarity">
    <text evidence="14">Belongs to the DHBP synthase family.</text>
</comment>
<evidence type="ECO:0000256" key="8">
    <source>
        <dbReference type="ARBA" id="ARBA00018836"/>
    </source>
</evidence>
<dbReference type="GO" id="GO:0003935">
    <property type="term" value="F:GTP cyclohydrolase II activity"/>
    <property type="evidence" value="ECO:0007669"/>
    <property type="project" value="TreeGrafter"/>
</dbReference>
<dbReference type="GO" id="GO:0008686">
    <property type="term" value="F:3,4-dihydroxy-2-butanone-4-phosphate synthase activity"/>
    <property type="evidence" value="ECO:0007669"/>
    <property type="project" value="UniProtKB-UniRule"/>
</dbReference>
<dbReference type="HAMAP" id="MF_00180">
    <property type="entry name" value="RibB"/>
    <property type="match status" value="1"/>
</dbReference>
<feature type="binding site" evidence="14">
    <location>
        <position position="50"/>
    </location>
    <ligand>
        <name>Mg(2+)</name>
        <dbReference type="ChEBI" id="CHEBI:18420"/>
        <label>1</label>
    </ligand>
</feature>
<comment type="pathway">
    <text evidence="4 14">Cofactor biosynthesis; riboflavin biosynthesis; 2-hydroxy-3-oxobutyl phosphate from D-ribulose 5-phosphate: step 1/1.</text>
</comment>
<dbReference type="InterPro" id="IPR017945">
    <property type="entry name" value="DHBP_synth_RibB-like_a/b_dom"/>
</dbReference>
<dbReference type="SUPFAM" id="SSF142695">
    <property type="entry name" value="RibA-like"/>
    <property type="match status" value="1"/>
</dbReference>
<evidence type="ECO:0000313" key="16">
    <source>
        <dbReference type="EMBL" id="SIT00762.1"/>
    </source>
</evidence>
<dbReference type="PIRSF" id="PIRSF001259">
    <property type="entry name" value="RibA"/>
    <property type="match status" value="1"/>
</dbReference>
<feature type="binding site" evidence="14">
    <location>
        <position position="54"/>
    </location>
    <ligand>
        <name>D-ribulose 5-phosphate</name>
        <dbReference type="ChEBI" id="CHEBI:58121"/>
    </ligand>
</feature>
<comment type="catalytic activity">
    <reaction evidence="1 14">
        <text>D-ribulose 5-phosphate = (2S)-2-hydroxy-3-oxobutyl phosphate + formate + H(+)</text>
        <dbReference type="Rhea" id="RHEA:18457"/>
        <dbReference type="ChEBI" id="CHEBI:15378"/>
        <dbReference type="ChEBI" id="CHEBI:15740"/>
        <dbReference type="ChEBI" id="CHEBI:58121"/>
        <dbReference type="ChEBI" id="CHEBI:58830"/>
        <dbReference type="EC" id="4.1.99.12"/>
    </reaction>
</comment>
<feature type="binding site" evidence="14">
    <location>
        <begin position="49"/>
        <end position="50"/>
    </location>
    <ligand>
        <name>D-ribulose 5-phosphate</name>
        <dbReference type="ChEBI" id="CHEBI:58121"/>
    </ligand>
</feature>
<evidence type="ECO:0000256" key="3">
    <source>
        <dbReference type="ARBA" id="ARBA00002284"/>
    </source>
</evidence>
<feature type="binding site" evidence="14">
    <location>
        <begin position="162"/>
        <end position="166"/>
    </location>
    <ligand>
        <name>D-ribulose 5-phosphate</name>
        <dbReference type="ChEBI" id="CHEBI:58121"/>
    </ligand>
</feature>
<dbReference type="Proteomes" id="UP000186221">
    <property type="component" value="Unassembled WGS sequence"/>
</dbReference>
<accession>A0A1N7NR39</accession>
<dbReference type="UniPathway" id="UPA00275">
    <property type="reaction ID" value="UER00399"/>
</dbReference>
<feature type="binding site" evidence="14">
    <location>
        <position position="165"/>
    </location>
    <ligand>
        <name>Mg(2+)</name>
        <dbReference type="ChEBI" id="CHEBI:18420"/>
        <label>2</label>
    </ligand>
</feature>
<gene>
    <name evidence="14" type="primary">ribB</name>
    <name evidence="16" type="ORF">SAMN05421580_10891</name>
</gene>
<comment type="similarity">
    <text evidence="6">In the C-terminal section; belongs to the GTP cyclohydrolase II family.</text>
</comment>
<name>A0A1N7NR39_9RHOB</name>
<dbReference type="GO" id="GO:0030145">
    <property type="term" value="F:manganese ion binding"/>
    <property type="evidence" value="ECO:0007669"/>
    <property type="project" value="UniProtKB-UniRule"/>
</dbReference>
<evidence type="ECO:0000256" key="2">
    <source>
        <dbReference type="ARBA" id="ARBA00001936"/>
    </source>
</evidence>
<keyword evidence="16" id="KW-0378">Hydrolase</keyword>
<dbReference type="SUPFAM" id="SSF55821">
    <property type="entry name" value="YrdC/RibB"/>
    <property type="match status" value="1"/>
</dbReference>
<dbReference type="Pfam" id="PF00926">
    <property type="entry name" value="DHBP_synthase"/>
    <property type="match status" value="1"/>
</dbReference>
<feature type="site" description="Essential for catalytic activity" evidence="14">
    <location>
        <position position="148"/>
    </location>
</feature>
<evidence type="ECO:0000256" key="9">
    <source>
        <dbReference type="ARBA" id="ARBA00022619"/>
    </source>
</evidence>
<evidence type="ECO:0000256" key="1">
    <source>
        <dbReference type="ARBA" id="ARBA00000141"/>
    </source>
</evidence>
<comment type="cofactor">
    <cofactor evidence="2">
        <name>Mn(2+)</name>
        <dbReference type="ChEBI" id="CHEBI:29035"/>
    </cofactor>
</comment>
<comment type="cofactor">
    <cofactor evidence="14">
        <name>Mg(2+)</name>
        <dbReference type="ChEBI" id="CHEBI:18420"/>
    </cofactor>
    <cofactor evidence="14">
        <name>Mn(2+)</name>
        <dbReference type="ChEBI" id="CHEBI:29035"/>
    </cofactor>
    <text evidence="14">Binds 2 divalent metal cations per subunit. Magnesium or manganese.</text>
</comment>
<protein>
    <recommendedName>
        <fullName evidence="8 14">3,4-dihydroxy-2-butanone 4-phosphate synthase</fullName>
        <shortName evidence="14">DHBP synthase</shortName>
        <ecNumber evidence="7 14">4.1.99.12</ecNumber>
    </recommendedName>
</protein>
<dbReference type="STRING" id="453582.SAMN05421580_10891"/>
<comment type="similarity">
    <text evidence="5">In the N-terminal section; belongs to the DHBP synthase family.</text>
</comment>
<keyword evidence="13 14" id="KW-0456">Lyase</keyword>
<dbReference type="InterPro" id="IPR036144">
    <property type="entry name" value="RibA-like_sf"/>
</dbReference>
<organism evidence="16 17">
    <name type="scientific">Rhodobacter aestuarii</name>
    <dbReference type="NCBI Taxonomy" id="453582"/>
    <lineage>
        <taxon>Bacteria</taxon>
        <taxon>Pseudomonadati</taxon>
        <taxon>Pseudomonadota</taxon>
        <taxon>Alphaproteobacteria</taxon>
        <taxon>Rhodobacterales</taxon>
        <taxon>Rhodobacter group</taxon>
        <taxon>Rhodobacter</taxon>
    </lineage>
</organism>
<dbReference type="InterPro" id="IPR032677">
    <property type="entry name" value="GTP_cyclohydro_II"/>
</dbReference>
<sequence length="377" mass="40271">MTNPVDKSGAHDKPGPVEQSYHDAISTIDEIIEDARNGKMFILVDHEDRENEGDLIIPAQMATPNAINFMATHGRGLVCLALPASRIEALGLPLMASSNSSRHETAFTVSIEAREGISTGISAHDRARTVAVAIDPTKGPADIATPGHLFPLRAREGGVLVRAGHTEAAVDISRLAGLNPSGVICEVMNEDGTMARLPDLIAFAQMHNIKIGTISDLIAYRRRYDSLVRETKQRAVTSIHGGDWSMRVFTDQTEGAEHIVLSKGDISTDEPVLVRMHALDPLADVLGLNAAKAGDLGRAMEAIAAEGRGVVVLLRETSAKMVLPGEASPQTLRQYGLGAQILLALGLTHLKLLTNSPAPKLVGIEGYGLIIEETRGY</sequence>
<dbReference type="OrthoDB" id="9793111at2"/>
<dbReference type="EC" id="4.1.99.12" evidence="7 14"/>
<dbReference type="PANTHER" id="PTHR21327">
    <property type="entry name" value="GTP CYCLOHYDROLASE II-RELATED"/>
    <property type="match status" value="1"/>
</dbReference>
<keyword evidence="9 14" id="KW-0686">Riboflavin biosynthesis</keyword>
<dbReference type="GO" id="GO:0000287">
    <property type="term" value="F:magnesium ion binding"/>
    <property type="evidence" value="ECO:0007669"/>
    <property type="project" value="UniProtKB-UniRule"/>
</dbReference>